<proteinExistence type="predicted"/>
<dbReference type="AlphaFoldDB" id="A0A238K3V8"/>
<dbReference type="Gene3D" id="1.10.150.690">
    <property type="entry name" value="DUF2063"/>
    <property type="match status" value="1"/>
</dbReference>
<reference evidence="4" key="1">
    <citation type="submission" date="2017-05" db="EMBL/GenBank/DDBJ databases">
        <authorList>
            <person name="Rodrigo-Torres L."/>
            <person name="Arahal R. D."/>
            <person name="Lucena T."/>
        </authorList>
    </citation>
    <scope>NUCLEOTIDE SEQUENCE [LARGE SCALE GENOMIC DNA]</scope>
    <source>
        <strain evidence="4">CECT 8868</strain>
    </source>
</reference>
<evidence type="ECO:0000313" key="3">
    <source>
        <dbReference type="EMBL" id="SMX37608.1"/>
    </source>
</evidence>
<dbReference type="RefSeq" id="WP_093995917.1">
    <property type="nucleotide sequence ID" value="NZ_FXYD01000002.1"/>
</dbReference>
<organism evidence="3 4">
    <name type="scientific">Octadecabacter ascidiaceicola</name>
    <dbReference type="NCBI Taxonomy" id="1655543"/>
    <lineage>
        <taxon>Bacteria</taxon>
        <taxon>Pseudomonadati</taxon>
        <taxon>Pseudomonadota</taxon>
        <taxon>Alphaproteobacteria</taxon>
        <taxon>Rhodobacterales</taxon>
        <taxon>Roseobacteraceae</taxon>
        <taxon>Octadecabacter</taxon>
    </lineage>
</organism>
<dbReference type="EMBL" id="FXYD01000002">
    <property type="protein sequence ID" value="SMX37608.1"/>
    <property type="molecule type" value="Genomic_DNA"/>
</dbReference>
<evidence type="ECO:0000313" key="4">
    <source>
        <dbReference type="Proteomes" id="UP000203464"/>
    </source>
</evidence>
<sequence length="244" mass="26055">MITTQTDFRTALLDPSSPAPNGVQNPDGVPATKRFDVYRNNVAVSLTDALETAFPVVNKLVGTDFFRAMAGVYLRAHPPTSPVMMFYGDEMPDFLAGFGPAQSVPYLPDVARLELAMRHSYHAEDASPIEPDALAKIAPDTLPNVTFTFAPTVHLIPSNYPLHSIWWANTHGGDIAKAAQPTLITRPEFDPSVDPLTPEQTAVLAALIDGTPLGAALQIGGAGFDLGPLLGLLLSRNALISINT</sequence>
<keyword evidence="4" id="KW-1185">Reference proteome</keyword>
<dbReference type="Pfam" id="PF09836">
    <property type="entry name" value="DUF2063"/>
    <property type="match status" value="1"/>
</dbReference>
<protein>
    <recommendedName>
        <fullName evidence="2">Putative DNA-binding domain-containing protein</fullName>
    </recommendedName>
</protein>
<feature type="domain" description="Putative DNA-binding" evidence="2">
    <location>
        <begin position="4"/>
        <end position="95"/>
    </location>
</feature>
<dbReference type="InterPro" id="IPR018640">
    <property type="entry name" value="DUF2063"/>
</dbReference>
<dbReference type="Proteomes" id="UP000203464">
    <property type="component" value="Unassembled WGS sequence"/>
</dbReference>
<accession>A0A238K3V8</accession>
<dbReference type="InterPro" id="IPR044922">
    <property type="entry name" value="DUF2063_N_sf"/>
</dbReference>
<feature type="region of interest" description="Disordered" evidence="1">
    <location>
        <begin position="1"/>
        <end position="30"/>
    </location>
</feature>
<gene>
    <name evidence="3" type="ORF">OCA8868_01505</name>
</gene>
<evidence type="ECO:0000259" key="2">
    <source>
        <dbReference type="Pfam" id="PF09836"/>
    </source>
</evidence>
<name>A0A238K3V8_9RHOB</name>
<evidence type="ECO:0000256" key="1">
    <source>
        <dbReference type="SAM" id="MobiDB-lite"/>
    </source>
</evidence>
<dbReference type="OrthoDB" id="4146344at2"/>